<evidence type="ECO:0000256" key="1">
    <source>
        <dbReference type="SAM" id="Phobius"/>
    </source>
</evidence>
<dbReference type="Proteomes" id="UP000005845">
    <property type="component" value="Unassembled WGS sequence"/>
</dbReference>
<organism evidence="3 4">
    <name type="scientific">Gordonia sputi NBRC 100414</name>
    <dbReference type="NCBI Taxonomy" id="1089453"/>
    <lineage>
        <taxon>Bacteria</taxon>
        <taxon>Bacillati</taxon>
        <taxon>Actinomycetota</taxon>
        <taxon>Actinomycetes</taxon>
        <taxon>Mycobacteriales</taxon>
        <taxon>Gordoniaceae</taxon>
        <taxon>Gordonia</taxon>
    </lineage>
</organism>
<proteinExistence type="predicted"/>
<dbReference type="AlphaFoldDB" id="H5TY84"/>
<evidence type="ECO:0000313" key="4">
    <source>
        <dbReference type="Proteomes" id="UP000005845"/>
    </source>
</evidence>
<sequence length="332" mass="35043">MPDTPSTSRTADSETAGSSRLRLALTITGCLLAAVGLLGVVAHAVPFVSNTWARLAAGTPVLIVIGIVGLVVLLASRAWMCAIVAAVVVAIGIGTQVPLFIGTDEARAASDITVLQANIYLGQADAASVVREIRDNRVDIATVVELTDDAIGKLDAAGIAGALPYRFGVPRRGGGGAGIYSRYPLTDEFRIGKMAMANLRAVVDLPGVGRRAIYALHPIPPWPEPAWRWAYEVDLLSSTLGEERLPLILGADFNSTYDHARFRRLLATPPGLVDAADHLGAGIVATYPANRHFPPVLALDRVMTRGGPVPTSFRRVELPGSDHDGVIATVRP</sequence>
<feature type="domain" description="Endonuclease/exonuclease/phosphatase" evidence="2">
    <location>
        <begin position="115"/>
        <end position="323"/>
    </location>
</feature>
<keyword evidence="1" id="KW-0472">Membrane</keyword>
<keyword evidence="4" id="KW-1185">Reference proteome</keyword>
<feature type="transmembrane region" description="Helical" evidence="1">
    <location>
        <begin position="21"/>
        <end position="45"/>
    </location>
</feature>
<protein>
    <recommendedName>
        <fullName evidence="2">Endonuclease/exonuclease/phosphatase domain-containing protein</fullName>
    </recommendedName>
</protein>
<feature type="transmembrane region" description="Helical" evidence="1">
    <location>
        <begin position="51"/>
        <end position="74"/>
    </location>
</feature>
<dbReference type="InterPro" id="IPR036691">
    <property type="entry name" value="Endo/exonu/phosph_ase_sf"/>
</dbReference>
<dbReference type="RefSeq" id="WP_005204227.1">
    <property type="nucleotide sequence ID" value="NZ_BAFC01000045.1"/>
</dbReference>
<dbReference type="Gene3D" id="3.60.10.10">
    <property type="entry name" value="Endonuclease/exonuclease/phosphatase"/>
    <property type="match status" value="1"/>
</dbReference>
<dbReference type="GO" id="GO:0003824">
    <property type="term" value="F:catalytic activity"/>
    <property type="evidence" value="ECO:0007669"/>
    <property type="project" value="InterPro"/>
</dbReference>
<dbReference type="SUPFAM" id="SSF56219">
    <property type="entry name" value="DNase I-like"/>
    <property type="match status" value="1"/>
</dbReference>
<gene>
    <name evidence="3" type="ORF">GOSPT_045_00780</name>
</gene>
<dbReference type="eggNOG" id="COG3021">
    <property type="taxonomic scope" value="Bacteria"/>
</dbReference>
<feature type="transmembrane region" description="Helical" evidence="1">
    <location>
        <begin position="81"/>
        <end position="101"/>
    </location>
</feature>
<dbReference type="EMBL" id="BAFC01000045">
    <property type="protein sequence ID" value="GAB38442.1"/>
    <property type="molecule type" value="Genomic_DNA"/>
</dbReference>
<name>H5TY84_9ACTN</name>
<evidence type="ECO:0000313" key="3">
    <source>
        <dbReference type="EMBL" id="GAB38442.1"/>
    </source>
</evidence>
<dbReference type="InterPro" id="IPR005135">
    <property type="entry name" value="Endo/exonuclease/phosphatase"/>
</dbReference>
<keyword evidence="1" id="KW-0812">Transmembrane</keyword>
<reference evidence="3 4" key="1">
    <citation type="submission" date="2012-02" db="EMBL/GenBank/DDBJ databases">
        <title>Whole genome shotgun sequence of Gordonia sputi NBRC 100414.</title>
        <authorList>
            <person name="Yoshida I."/>
            <person name="Hosoyama A."/>
            <person name="Tsuchikane K."/>
            <person name="Katsumata H."/>
            <person name="Yamazaki S."/>
            <person name="Fujita N."/>
        </authorList>
    </citation>
    <scope>NUCLEOTIDE SEQUENCE [LARGE SCALE GENOMIC DNA]</scope>
    <source>
        <strain evidence="3 4">NBRC 100414</strain>
    </source>
</reference>
<evidence type="ECO:0000259" key="2">
    <source>
        <dbReference type="Pfam" id="PF03372"/>
    </source>
</evidence>
<keyword evidence="1" id="KW-1133">Transmembrane helix</keyword>
<accession>H5TY84</accession>
<comment type="caution">
    <text evidence="3">The sequence shown here is derived from an EMBL/GenBank/DDBJ whole genome shotgun (WGS) entry which is preliminary data.</text>
</comment>
<dbReference type="Pfam" id="PF03372">
    <property type="entry name" value="Exo_endo_phos"/>
    <property type="match status" value="1"/>
</dbReference>